<protein>
    <submittedName>
        <fullName evidence="7">Neutral zinc metallopeptidase</fullName>
    </submittedName>
</protein>
<comment type="caution">
    <text evidence="7">The sequence shown here is derived from an EMBL/GenBank/DDBJ whole genome shotgun (WGS) entry which is preliminary data.</text>
</comment>
<evidence type="ECO:0000256" key="4">
    <source>
        <dbReference type="ARBA" id="ARBA00023136"/>
    </source>
</evidence>
<feature type="compositionally biased region" description="Low complexity" evidence="5">
    <location>
        <begin position="75"/>
        <end position="86"/>
    </location>
</feature>
<organism evidence="7 8">
    <name type="scientific">Nocardia jiangxiensis</name>
    <dbReference type="NCBI Taxonomy" id="282685"/>
    <lineage>
        <taxon>Bacteria</taxon>
        <taxon>Bacillati</taxon>
        <taxon>Actinomycetota</taxon>
        <taxon>Actinomycetes</taxon>
        <taxon>Mycobacteriales</taxon>
        <taxon>Nocardiaceae</taxon>
        <taxon>Nocardia</taxon>
    </lineage>
</organism>
<feature type="region of interest" description="Disordered" evidence="5">
    <location>
        <begin position="73"/>
        <end position="95"/>
    </location>
</feature>
<evidence type="ECO:0000256" key="1">
    <source>
        <dbReference type="ARBA" id="ARBA00004167"/>
    </source>
</evidence>
<keyword evidence="8" id="KW-1185">Reference proteome</keyword>
<feature type="region of interest" description="Disordered" evidence="5">
    <location>
        <begin position="277"/>
        <end position="297"/>
    </location>
</feature>
<comment type="subcellular location">
    <subcellularLocation>
        <location evidence="1">Membrane</location>
        <topology evidence="1">Single-pass membrane protein</topology>
    </subcellularLocation>
</comment>
<accession>A0ABW6RVL3</accession>
<keyword evidence="3 6" id="KW-1133">Transmembrane helix</keyword>
<feature type="transmembrane region" description="Helical" evidence="6">
    <location>
        <begin position="40"/>
        <end position="61"/>
    </location>
</feature>
<evidence type="ECO:0000256" key="3">
    <source>
        <dbReference type="ARBA" id="ARBA00022989"/>
    </source>
</evidence>
<dbReference type="RefSeq" id="WP_245567608.1">
    <property type="nucleotide sequence ID" value="NZ_JBIAQY010000003.1"/>
</dbReference>
<dbReference type="EMBL" id="JBIAQY010000003">
    <property type="protein sequence ID" value="MFF3568052.1"/>
    <property type="molecule type" value="Genomic_DNA"/>
</dbReference>
<reference evidence="7 8" key="1">
    <citation type="submission" date="2024-10" db="EMBL/GenBank/DDBJ databases">
        <title>The Natural Products Discovery Center: Release of the First 8490 Sequenced Strains for Exploring Actinobacteria Biosynthetic Diversity.</title>
        <authorList>
            <person name="Kalkreuter E."/>
            <person name="Kautsar S.A."/>
            <person name="Yang D."/>
            <person name="Bader C.D."/>
            <person name="Teijaro C.N."/>
            <person name="Fluegel L."/>
            <person name="Davis C.M."/>
            <person name="Simpson J.R."/>
            <person name="Lauterbach L."/>
            <person name="Steele A.D."/>
            <person name="Gui C."/>
            <person name="Meng S."/>
            <person name="Li G."/>
            <person name="Viehrig K."/>
            <person name="Ye F."/>
            <person name="Su P."/>
            <person name="Kiefer A.F."/>
            <person name="Nichols A."/>
            <person name="Cepeda A.J."/>
            <person name="Yan W."/>
            <person name="Fan B."/>
            <person name="Jiang Y."/>
            <person name="Adhikari A."/>
            <person name="Zheng C.-J."/>
            <person name="Schuster L."/>
            <person name="Cowan T.M."/>
            <person name="Smanski M.J."/>
            <person name="Chevrette M.G."/>
            <person name="De Carvalho L.P.S."/>
            <person name="Shen B."/>
        </authorList>
    </citation>
    <scope>NUCLEOTIDE SEQUENCE [LARGE SCALE GENOMIC DNA]</scope>
    <source>
        <strain evidence="7 8">NPDC002593</strain>
    </source>
</reference>
<dbReference type="Pfam" id="PF04228">
    <property type="entry name" value="Zn_peptidase"/>
    <property type="match status" value="1"/>
</dbReference>
<dbReference type="PANTHER" id="PTHR30168">
    <property type="entry name" value="PUTATIVE MEMBRANE PROTEIN YPFJ"/>
    <property type="match status" value="1"/>
</dbReference>
<gene>
    <name evidence="7" type="ORF">ACFYXQ_09770</name>
</gene>
<keyword evidence="4 6" id="KW-0472">Membrane</keyword>
<proteinExistence type="predicted"/>
<evidence type="ECO:0000256" key="2">
    <source>
        <dbReference type="ARBA" id="ARBA00022692"/>
    </source>
</evidence>
<evidence type="ECO:0000256" key="6">
    <source>
        <dbReference type="SAM" id="Phobius"/>
    </source>
</evidence>
<name>A0ABW6RVL3_9NOCA</name>
<evidence type="ECO:0000313" key="8">
    <source>
        <dbReference type="Proteomes" id="UP001601992"/>
    </source>
</evidence>
<evidence type="ECO:0000256" key="5">
    <source>
        <dbReference type="SAM" id="MobiDB-lite"/>
    </source>
</evidence>
<feature type="region of interest" description="Disordered" evidence="5">
    <location>
        <begin position="1"/>
        <end position="34"/>
    </location>
</feature>
<feature type="compositionally biased region" description="Basic and acidic residues" evidence="5">
    <location>
        <begin position="277"/>
        <end position="293"/>
    </location>
</feature>
<evidence type="ECO:0000313" key="7">
    <source>
        <dbReference type="EMBL" id="MFF3568052.1"/>
    </source>
</evidence>
<dbReference type="Proteomes" id="UP001601992">
    <property type="component" value="Unassembled WGS sequence"/>
</dbReference>
<sequence>MPARPYGPAGVRPAPYGPPMGRMPYGPPPGRPPGGGRGGAIGALIAVVVVVVAGALVRLGLYTAIDQTTTSVAGPYTTYPTSTTTPGVAETGNNPVLADPGTALSQANCPYASWSTQVDQARKFFESAAACLATAWKPVLAKANLPFNPPVLSVTASTTGLSTPCTGSTSNFAAFYCNVNQTIYIPLDHIQTDVIGNRWERYLSVFAHEYGHHVQQEAGILSKAHEDEYDAGVETSKGMEVSRRIELQAQCFDGMYLAASAGGGSLTSSQITMARKDAYSRGDDDSDMRDHGTNQHSGDWFSLGYDRNNTARCNTYTASSSQVS</sequence>
<dbReference type="InterPro" id="IPR007343">
    <property type="entry name" value="Uncharacterised_pept_Zn_put"/>
</dbReference>
<dbReference type="PANTHER" id="PTHR30168:SF0">
    <property type="entry name" value="INNER MEMBRANE PROTEIN"/>
    <property type="match status" value="1"/>
</dbReference>
<keyword evidence="2 6" id="KW-0812">Transmembrane</keyword>